<feature type="transmembrane region" description="Helical" evidence="1">
    <location>
        <begin position="20"/>
        <end position="40"/>
    </location>
</feature>
<proteinExistence type="predicted"/>
<feature type="transmembrane region" description="Helical" evidence="1">
    <location>
        <begin position="86"/>
        <end position="106"/>
    </location>
</feature>
<protein>
    <submittedName>
        <fullName evidence="2">Cyclophilin D</fullName>
    </submittedName>
</protein>
<dbReference type="AlphaFoldDB" id="Q847Q1"/>
<dbReference type="EMBL" id="AY191294">
    <property type="protein sequence ID" value="AAO61985.1"/>
    <property type="molecule type" value="Genomic_DNA"/>
</dbReference>
<reference evidence="2" key="1">
    <citation type="journal article" date="2003" name="J. Bacteriol.">
        <title>Identification and characterization of phytoplasmal genes, employing a novel method of isolating phytoplasmal genomic DNA.</title>
        <authorList>
            <person name="Melamed S."/>
            <person name="Tanne E."/>
            <person name="Ben-Haim R."/>
            <person name="Edelbaum O."/>
            <person name="Yogev D."/>
            <person name="Sela I."/>
        </authorList>
    </citation>
    <scope>NUCLEOTIDE SEQUENCE</scope>
</reference>
<feature type="transmembrane region" description="Helical" evidence="1">
    <location>
        <begin position="52"/>
        <end position="70"/>
    </location>
</feature>
<keyword evidence="1" id="KW-1133">Transmembrane helix</keyword>
<sequence>MGLFLGFELTSAKFYYKLPIVFYIINGSMWFIYSYSYIFYISNYSVSKNIIWNLYWGEFFGGLGISYIFLKLANFSQAYHLNSYKIFTIRILIWFIIIICFCSLFIEHTSEVGGEILYSKTFIDFNIIFLMKIKCFNKLYEGKNGVEPLKEIVSSSSFTSSPLIGLKSFSLLTLRCLSPLWLQLKHEGKSLKNLGRN</sequence>
<name>Q847Q1_ASTYP</name>
<evidence type="ECO:0000256" key="1">
    <source>
        <dbReference type="SAM" id="Phobius"/>
    </source>
</evidence>
<keyword evidence="1" id="KW-0472">Membrane</keyword>
<keyword evidence="1" id="KW-0812">Transmembrane</keyword>
<evidence type="ECO:0000313" key="2">
    <source>
        <dbReference type="EMBL" id="AAO61985.1"/>
    </source>
</evidence>
<organism evidence="2">
    <name type="scientific">Aster yellows phytoplasma</name>
    <dbReference type="NCBI Taxonomy" id="35779"/>
    <lineage>
        <taxon>Bacteria</taxon>
        <taxon>Bacillati</taxon>
        <taxon>Mycoplasmatota</taxon>
        <taxon>Mollicutes</taxon>
        <taxon>Acholeplasmatales</taxon>
        <taxon>Acholeplasmataceae</taxon>
        <taxon>Candidatus Phytoplasma</taxon>
        <taxon>16SrI (Aster yellows group)</taxon>
    </lineage>
</organism>
<accession>Q847Q1</accession>